<name>A0A160PLA6_9CORY</name>
<dbReference type="RefSeq" id="WP_096453606.1">
    <property type="nucleotide sequence ID" value="NZ_AP017369.1"/>
</dbReference>
<keyword evidence="1" id="KW-0418">Kinase</keyword>
<proteinExistence type="predicted"/>
<dbReference type="AlphaFoldDB" id="A0A160PLA6"/>
<dbReference type="PANTHER" id="PTHR37807">
    <property type="entry name" value="OS07G0160300 PROTEIN"/>
    <property type="match status" value="1"/>
</dbReference>
<dbReference type="PANTHER" id="PTHR37807:SF3">
    <property type="entry name" value="OS07G0160300 PROTEIN"/>
    <property type="match status" value="1"/>
</dbReference>
<organism evidence="1 2">
    <name type="scientific">Corynebacterium suranareeae</name>
    <dbReference type="NCBI Taxonomy" id="2506452"/>
    <lineage>
        <taxon>Bacteria</taxon>
        <taxon>Bacillati</taxon>
        <taxon>Actinomycetota</taxon>
        <taxon>Actinomycetes</taxon>
        <taxon>Mycobacteriales</taxon>
        <taxon>Corynebacteriaceae</taxon>
        <taxon>Corynebacterium</taxon>
    </lineage>
</organism>
<sequence length="210" mass="22853">MSLGLGEDAIPAVFVIGTAGSGKSTVAKSIASAMGASYLDKDTVANIFTGAMLEANGESPAARDDSEFYTGTIRPLEYSTLLAIGSENLRLGNPIVLDAPFGAYFQQTDYISAIATEHQWSPHVFPFVVRVSSSEDVTKQRLRSRGLDRDLWKLNNWEQFWSEVGKAHPEWDSVQIVDFTNDADLPAPELASVILQEIEKSLSGKDLVTP</sequence>
<accession>A0A160PLA6</accession>
<dbReference type="InterPro" id="IPR027417">
    <property type="entry name" value="P-loop_NTPase"/>
</dbReference>
<keyword evidence="1" id="KW-0808">Transferase</keyword>
<protein>
    <submittedName>
        <fullName evidence="1">Shikimate kinase</fullName>
    </submittedName>
</protein>
<dbReference type="Gene3D" id="3.40.50.300">
    <property type="entry name" value="P-loop containing nucleotide triphosphate hydrolases"/>
    <property type="match status" value="1"/>
</dbReference>
<dbReference type="Pfam" id="PF13671">
    <property type="entry name" value="AAA_33"/>
    <property type="match status" value="1"/>
</dbReference>
<dbReference type="EMBL" id="AP017369">
    <property type="protein sequence ID" value="BAU94497.1"/>
    <property type="molecule type" value="Genomic_DNA"/>
</dbReference>
<evidence type="ECO:0000313" key="1">
    <source>
        <dbReference type="EMBL" id="BAU94497.1"/>
    </source>
</evidence>
<dbReference type="GO" id="GO:0016301">
    <property type="term" value="F:kinase activity"/>
    <property type="evidence" value="ECO:0007669"/>
    <property type="project" value="UniProtKB-KW"/>
</dbReference>
<reference evidence="1 2" key="1">
    <citation type="submission" date="2016-02" db="EMBL/GenBank/DDBJ databases">
        <title>Corynebacterium glutamicum N24 whole genome sequencing project.</title>
        <authorList>
            <person name="Matsutani M."/>
            <person name="Nangtapong N."/>
            <person name="Yakushi T."/>
            <person name="Matsushita K."/>
        </authorList>
    </citation>
    <scope>NUCLEOTIDE SEQUENCE [LARGE SCALE GENOMIC DNA]</scope>
    <source>
        <strain evidence="1 2">N24</strain>
    </source>
</reference>
<dbReference type="Proteomes" id="UP000218244">
    <property type="component" value="Chromosome"/>
</dbReference>
<keyword evidence="2" id="KW-1185">Reference proteome</keyword>
<dbReference type="KEGG" id="csur:N24_0235"/>
<gene>
    <name evidence="1" type="ORF">N24_0235</name>
</gene>
<evidence type="ECO:0000313" key="2">
    <source>
        <dbReference type="Proteomes" id="UP000218244"/>
    </source>
</evidence>
<dbReference type="SUPFAM" id="SSF52540">
    <property type="entry name" value="P-loop containing nucleoside triphosphate hydrolases"/>
    <property type="match status" value="1"/>
</dbReference>